<dbReference type="GeneID" id="7401577"/>
<keyword evidence="2" id="KW-1133">Transmembrane helix</keyword>
<keyword evidence="5" id="KW-1185">Reference proteome</keyword>
<dbReference type="RefSeq" id="WP_015911210.1">
    <property type="nucleotide sequence ID" value="NC_012029.1"/>
</dbReference>
<proteinExistence type="predicted"/>
<dbReference type="HOGENOM" id="CLU_1840504_0_0_2"/>
<accession>B9LTC6</accession>
<dbReference type="eggNOG" id="arCOG03911">
    <property type="taxonomic scope" value="Archaea"/>
</dbReference>
<dbReference type="EMBL" id="CP001365">
    <property type="protein sequence ID" value="ACM58098.1"/>
    <property type="molecule type" value="Genomic_DNA"/>
</dbReference>
<reference evidence="4 5" key="1">
    <citation type="journal article" date="2016" name="Stand. Genomic Sci.">
        <title>Complete genome sequence of the Antarctic Halorubrum lacusprofundi type strain ACAM 34.</title>
        <authorList>
            <person name="Anderson I.J."/>
            <person name="DasSarma P."/>
            <person name="Lucas S."/>
            <person name="Copeland A."/>
            <person name="Lapidus A."/>
            <person name="Del Rio T.G."/>
            <person name="Tice H."/>
            <person name="Dalin E."/>
            <person name="Bruce D.C."/>
            <person name="Goodwin L."/>
            <person name="Pitluck S."/>
            <person name="Sims D."/>
            <person name="Brettin T.S."/>
            <person name="Detter J.C."/>
            <person name="Han C.S."/>
            <person name="Larimer F."/>
            <person name="Hauser L."/>
            <person name="Land M."/>
            <person name="Ivanova N."/>
            <person name="Richardson P."/>
            <person name="Cavicchioli R."/>
            <person name="DasSarma S."/>
            <person name="Woese C.R."/>
            <person name="Kyrpides N.C."/>
        </authorList>
    </citation>
    <scope>NUCLEOTIDE SEQUENCE [LARGE SCALE GENOMIC DNA]</scope>
    <source>
        <strain evidence="5">ATCC 49239 / DSM 5036 / JCM 8891 / ACAM 34</strain>
    </source>
</reference>
<organism evidence="4 5">
    <name type="scientific">Halorubrum lacusprofundi (strain ATCC 49239 / DSM 5036 / JCM 8891 / ACAM 34)</name>
    <dbReference type="NCBI Taxonomy" id="416348"/>
    <lineage>
        <taxon>Archaea</taxon>
        <taxon>Methanobacteriati</taxon>
        <taxon>Methanobacteriota</taxon>
        <taxon>Stenosarchaea group</taxon>
        <taxon>Halobacteria</taxon>
        <taxon>Halobacteriales</taxon>
        <taxon>Haloferacaceae</taxon>
        <taxon>Halorubrum</taxon>
    </lineage>
</organism>
<dbReference type="KEGG" id="hla:Hlac_2525"/>
<name>B9LTC6_HALLT</name>
<evidence type="ECO:0000313" key="4">
    <source>
        <dbReference type="EMBL" id="ACM58098.1"/>
    </source>
</evidence>
<evidence type="ECO:0000259" key="3">
    <source>
        <dbReference type="Pfam" id="PF09851"/>
    </source>
</evidence>
<feature type="domain" description="SHOCT" evidence="3">
    <location>
        <begin position="80"/>
        <end position="106"/>
    </location>
</feature>
<gene>
    <name evidence="4" type="ordered locus">Hlac_2525</name>
</gene>
<dbReference type="Proteomes" id="UP000000740">
    <property type="component" value="Chromosome 1"/>
</dbReference>
<dbReference type="InterPro" id="IPR018649">
    <property type="entry name" value="SHOCT"/>
</dbReference>
<keyword evidence="2" id="KW-0812">Transmembrane</keyword>
<evidence type="ECO:0000313" key="5">
    <source>
        <dbReference type="Proteomes" id="UP000000740"/>
    </source>
</evidence>
<protein>
    <recommendedName>
        <fullName evidence="3">SHOCT domain-containing protein</fullName>
    </recommendedName>
</protein>
<dbReference type="Pfam" id="PF09851">
    <property type="entry name" value="SHOCT"/>
    <property type="match status" value="1"/>
</dbReference>
<feature type="transmembrane region" description="Helical" evidence="2">
    <location>
        <begin position="20"/>
        <end position="38"/>
    </location>
</feature>
<dbReference type="AlphaFoldDB" id="B9LTC6"/>
<keyword evidence="2" id="KW-0472">Membrane</keyword>
<sequence length="139" mass="16146">MTGLSRRIAWNLRHRWRRIFALLVIGIGVAAPLITGLWWSLPLVWFFGLFVALPVLHTLTKPVPDEDSDDSDANAPDDPALRALRERYARGEIDEREFERKLDRLLETEDAETVDRSDAEDLAERVRDGLRREVERVRE</sequence>
<feature type="region of interest" description="Disordered" evidence="1">
    <location>
        <begin position="62"/>
        <end position="81"/>
    </location>
</feature>
<evidence type="ECO:0000256" key="2">
    <source>
        <dbReference type="SAM" id="Phobius"/>
    </source>
</evidence>
<evidence type="ECO:0000256" key="1">
    <source>
        <dbReference type="SAM" id="MobiDB-lite"/>
    </source>
</evidence>